<keyword evidence="6" id="KW-1185">Reference proteome</keyword>
<name>A0A516V294_9GAMM</name>
<dbReference type="InterPro" id="IPR011006">
    <property type="entry name" value="CheY-like_superfamily"/>
</dbReference>
<dbReference type="SMART" id="SM00448">
    <property type="entry name" value="REC"/>
    <property type="match status" value="1"/>
</dbReference>
<feature type="domain" description="Response regulatory" evidence="4">
    <location>
        <begin position="4"/>
        <end position="118"/>
    </location>
</feature>
<proteinExistence type="predicted"/>
<reference evidence="5 6" key="1">
    <citation type="submission" date="2019-07" db="EMBL/GenBank/DDBJ databases">
        <title>Lysobacter weifangensis sp. nov., isolated from bensulfuron-methyl contaminated farmland soil.</title>
        <authorList>
            <person name="Zhao H."/>
        </authorList>
    </citation>
    <scope>NUCLEOTIDE SEQUENCE [LARGE SCALE GENOMIC DNA]</scope>
    <source>
        <strain evidence="5 6">CC-Bw-6</strain>
    </source>
</reference>
<dbReference type="Pfam" id="PF00072">
    <property type="entry name" value="Response_reg"/>
    <property type="match status" value="1"/>
</dbReference>
<dbReference type="GO" id="GO:0004672">
    <property type="term" value="F:protein kinase activity"/>
    <property type="evidence" value="ECO:0007669"/>
    <property type="project" value="UniProtKB-ARBA"/>
</dbReference>
<dbReference type="OrthoDB" id="5966285at2"/>
<dbReference type="Pfam" id="PF01627">
    <property type="entry name" value="Hpt"/>
    <property type="match status" value="1"/>
</dbReference>
<dbReference type="InterPro" id="IPR008207">
    <property type="entry name" value="Sig_transdc_His_kin_Hpt_dom"/>
</dbReference>
<dbReference type="InterPro" id="IPR050595">
    <property type="entry name" value="Bact_response_regulator"/>
</dbReference>
<sequence>MNPNILLVEDDPVSRAFLEAATAALPATVAVAGDATSARRLANATAFDLWLLDANLPDATGAELLAQLREAGFDTPAIAHTATRDADTHAELRAAGFAGTIAKPIDAASWQAALRRALQVSPGAHVEDVATHRYGERPLWDDAAALAALNGNSEHVAVLRQLFLDELPGMRARIVDAGTRQDTLHRLRASCGFVGAARLADAVQALQESQSEAALQRVLDTLQDTLDQAPSR</sequence>
<keyword evidence="1 3" id="KW-0597">Phosphoprotein</keyword>
<dbReference type="CDD" id="cd00156">
    <property type="entry name" value="REC"/>
    <property type="match status" value="1"/>
</dbReference>
<dbReference type="SUPFAM" id="SSF47226">
    <property type="entry name" value="Histidine-containing phosphotransfer domain, HPT domain"/>
    <property type="match status" value="1"/>
</dbReference>
<dbReference type="Gene3D" id="1.20.120.160">
    <property type="entry name" value="HPT domain"/>
    <property type="match status" value="1"/>
</dbReference>
<dbReference type="RefSeq" id="WP_143878150.1">
    <property type="nucleotide sequence ID" value="NZ_BAABLZ010000002.1"/>
</dbReference>
<accession>A0A516V294</accession>
<evidence type="ECO:0000256" key="1">
    <source>
        <dbReference type="ARBA" id="ARBA00022553"/>
    </source>
</evidence>
<evidence type="ECO:0000256" key="3">
    <source>
        <dbReference type="PROSITE-ProRule" id="PRU00169"/>
    </source>
</evidence>
<protein>
    <submittedName>
        <fullName evidence="5">Response regulator</fullName>
    </submittedName>
</protein>
<organism evidence="5 6">
    <name type="scientific">Pseudoluteimonas lycopersici</name>
    <dbReference type="NCBI Taxonomy" id="1324796"/>
    <lineage>
        <taxon>Bacteria</taxon>
        <taxon>Pseudomonadati</taxon>
        <taxon>Pseudomonadota</taxon>
        <taxon>Gammaproteobacteria</taxon>
        <taxon>Lysobacterales</taxon>
        <taxon>Lysobacteraceae</taxon>
        <taxon>Pseudoluteimonas</taxon>
    </lineage>
</organism>
<evidence type="ECO:0000259" key="4">
    <source>
        <dbReference type="PROSITE" id="PS50110"/>
    </source>
</evidence>
<evidence type="ECO:0000256" key="2">
    <source>
        <dbReference type="ARBA" id="ARBA00023012"/>
    </source>
</evidence>
<gene>
    <name evidence="5" type="ORF">FNZ56_01455</name>
</gene>
<dbReference type="InterPro" id="IPR001789">
    <property type="entry name" value="Sig_transdc_resp-reg_receiver"/>
</dbReference>
<dbReference type="SUPFAM" id="SSF52172">
    <property type="entry name" value="CheY-like"/>
    <property type="match status" value="1"/>
</dbReference>
<dbReference type="InterPro" id="IPR036641">
    <property type="entry name" value="HPT_dom_sf"/>
</dbReference>
<dbReference type="GO" id="GO:0000160">
    <property type="term" value="P:phosphorelay signal transduction system"/>
    <property type="evidence" value="ECO:0007669"/>
    <property type="project" value="UniProtKB-KW"/>
</dbReference>
<keyword evidence="2" id="KW-0902">Two-component regulatory system</keyword>
<dbReference type="Proteomes" id="UP000315891">
    <property type="component" value="Chromosome"/>
</dbReference>
<dbReference type="PANTHER" id="PTHR44591">
    <property type="entry name" value="STRESS RESPONSE REGULATOR PROTEIN 1"/>
    <property type="match status" value="1"/>
</dbReference>
<dbReference type="PROSITE" id="PS50110">
    <property type="entry name" value="RESPONSE_REGULATORY"/>
    <property type="match status" value="1"/>
</dbReference>
<dbReference type="EMBL" id="CP041742">
    <property type="protein sequence ID" value="QDQ72635.1"/>
    <property type="molecule type" value="Genomic_DNA"/>
</dbReference>
<evidence type="ECO:0000313" key="5">
    <source>
        <dbReference type="EMBL" id="QDQ72635.1"/>
    </source>
</evidence>
<dbReference type="PANTHER" id="PTHR44591:SF21">
    <property type="entry name" value="TWO-COMPONENT RESPONSE REGULATOR"/>
    <property type="match status" value="1"/>
</dbReference>
<dbReference type="AlphaFoldDB" id="A0A516V294"/>
<dbReference type="Gene3D" id="3.40.50.2300">
    <property type="match status" value="1"/>
</dbReference>
<evidence type="ECO:0000313" key="6">
    <source>
        <dbReference type="Proteomes" id="UP000315891"/>
    </source>
</evidence>
<feature type="modified residue" description="4-aspartylphosphate" evidence="3">
    <location>
        <position position="53"/>
    </location>
</feature>